<reference evidence="1 2" key="1">
    <citation type="submission" date="2019-06" db="EMBL/GenBank/DDBJ databases">
        <title>A chromosomal-level reference genome of Carpinus fangiana (Coryloideae, Betulaceae).</title>
        <authorList>
            <person name="Yang X."/>
            <person name="Wang Z."/>
            <person name="Zhang L."/>
            <person name="Hao G."/>
            <person name="Liu J."/>
            <person name="Yang Y."/>
        </authorList>
    </citation>
    <scope>NUCLEOTIDE SEQUENCE [LARGE SCALE GENOMIC DNA]</scope>
    <source>
        <strain evidence="1">Cfa_2016G</strain>
        <tissue evidence="1">Leaf</tissue>
    </source>
</reference>
<dbReference type="Proteomes" id="UP000327013">
    <property type="component" value="Chromosome 8"/>
</dbReference>
<evidence type="ECO:0000313" key="1">
    <source>
        <dbReference type="EMBL" id="KAE8124139.1"/>
    </source>
</evidence>
<dbReference type="EMBL" id="CM017328">
    <property type="protein sequence ID" value="KAE8124139.1"/>
    <property type="molecule type" value="Genomic_DNA"/>
</dbReference>
<proteinExistence type="predicted"/>
<sequence length="62" mass="6955">MPFVSAGFDYKSAVHFGDFYGYSFSVVQECMLEVFYHLGLLTGQGSSIFLRSLACLHCSFWG</sequence>
<name>A0A5N6RR56_9ROSI</name>
<organism evidence="1 2">
    <name type="scientific">Carpinus fangiana</name>
    <dbReference type="NCBI Taxonomy" id="176857"/>
    <lineage>
        <taxon>Eukaryota</taxon>
        <taxon>Viridiplantae</taxon>
        <taxon>Streptophyta</taxon>
        <taxon>Embryophyta</taxon>
        <taxon>Tracheophyta</taxon>
        <taxon>Spermatophyta</taxon>
        <taxon>Magnoliopsida</taxon>
        <taxon>eudicotyledons</taxon>
        <taxon>Gunneridae</taxon>
        <taxon>Pentapetalae</taxon>
        <taxon>rosids</taxon>
        <taxon>fabids</taxon>
        <taxon>Fagales</taxon>
        <taxon>Betulaceae</taxon>
        <taxon>Carpinus</taxon>
    </lineage>
</organism>
<gene>
    <name evidence="1" type="ORF">FH972_019047</name>
</gene>
<dbReference type="AlphaFoldDB" id="A0A5N6RR56"/>
<protein>
    <submittedName>
        <fullName evidence="1">Uncharacterized protein</fullName>
    </submittedName>
</protein>
<evidence type="ECO:0000313" key="2">
    <source>
        <dbReference type="Proteomes" id="UP000327013"/>
    </source>
</evidence>
<keyword evidence="2" id="KW-1185">Reference proteome</keyword>
<accession>A0A5N6RR56</accession>